<dbReference type="InterPro" id="IPR010994">
    <property type="entry name" value="RuvA_2-like"/>
</dbReference>
<dbReference type="SUPFAM" id="SSF102712">
    <property type="entry name" value="JAB1/MPN domain"/>
    <property type="match status" value="1"/>
</dbReference>
<sequence length="233" mass="26021">MSKPYETKISIKAWAEEDRPREKLSAQGRRALTDAELMAILIGSGNDSESAVELSKRILHHYDNDLNKLAKATIAELCNFRGIGEAKAISIIAALEVGRRRSETEEKPAEFIRGSKDAWNLMRRHMLDLNHEEFWIILLGQSSKVLSKELISKGGLTATIADPKIIFSIALQQHATGIILVHNHPSGNLKPSQLDIDLTKQLRSAGRLLDIQIFDHLIITDNGYMSFSDQSLL</sequence>
<dbReference type="OrthoDB" id="9804482at2"/>
<evidence type="ECO:0000256" key="6">
    <source>
        <dbReference type="RuleBase" id="RU003797"/>
    </source>
</evidence>
<organism evidence="8 9">
    <name type="scientific">Mucilaginibacter ginsenosidivorans</name>
    <dbReference type="NCBI Taxonomy" id="398053"/>
    <lineage>
        <taxon>Bacteria</taxon>
        <taxon>Pseudomonadati</taxon>
        <taxon>Bacteroidota</taxon>
        <taxon>Sphingobacteriia</taxon>
        <taxon>Sphingobacteriales</taxon>
        <taxon>Sphingobacteriaceae</taxon>
        <taxon>Mucilaginibacter</taxon>
    </lineage>
</organism>
<dbReference type="InterPro" id="IPR020891">
    <property type="entry name" value="UPF0758_CS"/>
</dbReference>
<dbReference type="NCBIfam" id="NF000642">
    <property type="entry name" value="PRK00024.1"/>
    <property type="match status" value="1"/>
</dbReference>
<keyword evidence="1" id="KW-0645">Protease</keyword>
<gene>
    <name evidence="8" type="primary">radC</name>
    <name evidence="8" type="ORF">FRZ54_22070</name>
</gene>
<dbReference type="CDD" id="cd08071">
    <property type="entry name" value="MPN_DUF2466"/>
    <property type="match status" value="1"/>
</dbReference>
<keyword evidence="3" id="KW-0378">Hydrolase</keyword>
<dbReference type="Pfam" id="PF04002">
    <property type="entry name" value="RadC"/>
    <property type="match status" value="1"/>
</dbReference>
<dbReference type="AlphaFoldDB" id="A0A5B8V374"/>
<dbReference type="Proteomes" id="UP000321479">
    <property type="component" value="Chromosome"/>
</dbReference>
<dbReference type="Gene3D" id="3.40.140.10">
    <property type="entry name" value="Cytidine Deaminase, domain 2"/>
    <property type="match status" value="1"/>
</dbReference>
<evidence type="ECO:0000256" key="5">
    <source>
        <dbReference type="ARBA" id="ARBA00023049"/>
    </source>
</evidence>
<dbReference type="NCBIfam" id="TIGR00608">
    <property type="entry name" value="radc"/>
    <property type="match status" value="1"/>
</dbReference>
<dbReference type="GO" id="GO:0046872">
    <property type="term" value="F:metal ion binding"/>
    <property type="evidence" value="ECO:0007669"/>
    <property type="project" value="UniProtKB-KW"/>
</dbReference>
<dbReference type="PANTHER" id="PTHR30471:SF3">
    <property type="entry name" value="UPF0758 PROTEIN YEES-RELATED"/>
    <property type="match status" value="1"/>
</dbReference>
<dbReference type="SUPFAM" id="SSF47781">
    <property type="entry name" value="RuvA domain 2-like"/>
    <property type="match status" value="1"/>
</dbReference>
<keyword evidence="4" id="KW-0862">Zinc</keyword>
<proteinExistence type="inferred from homology"/>
<protein>
    <submittedName>
        <fullName evidence="8">DNA repair protein RadC</fullName>
    </submittedName>
</protein>
<dbReference type="Pfam" id="PF20582">
    <property type="entry name" value="UPF0758_N"/>
    <property type="match status" value="1"/>
</dbReference>
<dbReference type="GO" id="GO:0006508">
    <property type="term" value="P:proteolysis"/>
    <property type="evidence" value="ECO:0007669"/>
    <property type="project" value="UniProtKB-KW"/>
</dbReference>
<keyword evidence="2" id="KW-0479">Metal-binding</keyword>
<dbReference type="InterPro" id="IPR037518">
    <property type="entry name" value="MPN"/>
</dbReference>
<keyword evidence="9" id="KW-1185">Reference proteome</keyword>
<name>A0A5B8V374_9SPHI</name>
<dbReference type="InterPro" id="IPR046778">
    <property type="entry name" value="UPF0758_N"/>
</dbReference>
<dbReference type="KEGG" id="mgin:FRZ54_22070"/>
<evidence type="ECO:0000256" key="3">
    <source>
        <dbReference type="ARBA" id="ARBA00022801"/>
    </source>
</evidence>
<evidence type="ECO:0000256" key="2">
    <source>
        <dbReference type="ARBA" id="ARBA00022723"/>
    </source>
</evidence>
<dbReference type="PANTHER" id="PTHR30471">
    <property type="entry name" value="DNA REPAIR PROTEIN RADC"/>
    <property type="match status" value="1"/>
</dbReference>
<feature type="domain" description="MPN" evidence="7">
    <location>
        <begin position="111"/>
        <end position="233"/>
    </location>
</feature>
<accession>A0A5B8V374</accession>
<reference evidence="8 9" key="1">
    <citation type="journal article" date="2017" name="Curr. Microbiol.">
        <title>Mucilaginibacter ginsenosidivorans sp. nov., Isolated from Soil of Ginseng Field.</title>
        <authorList>
            <person name="Kim M.M."/>
            <person name="Siddiqi M.Z."/>
            <person name="Im W.T."/>
        </authorList>
    </citation>
    <scope>NUCLEOTIDE SEQUENCE [LARGE SCALE GENOMIC DNA]</scope>
    <source>
        <strain evidence="8 9">Gsoil 3017</strain>
    </source>
</reference>
<evidence type="ECO:0000256" key="4">
    <source>
        <dbReference type="ARBA" id="ARBA00022833"/>
    </source>
</evidence>
<dbReference type="Gene3D" id="1.10.150.20">
    <property type="entry name" value="5' to 3' exonuclease, C-terminal subdomain"/>
    <property type="match status" value="1"/>
</dbReference>
<dbReference type="GO" id="GO:0008237">
    <property type="term" value="F:metallopeptidase activity"/>
    <property type="evidence" value="ECO:0007669"/>
    <property type="project" value="UniProtKB-KW"/>
</dbReference>
<comment type="similarity">
    <text evidence="6">Belongs to the UPF0758 family.</text>
</comment>
<evidence type="ECO:0000256" key="1">
    <source>
        <dbReference type="ARBA" id="ARBA00022670"/>
    </source>
</evidence>
<evidence type="ECO:0000313" key="9">
    <source>
        <dbReference type="Proteomes" id="UP000321479"/>
    </source>
</evidence>
<keyword evidence="5" id="KW-0482">Metalloprotease</keyword>
<evidence type="ECO:0000313" key="8">
    <source>
        <dbReference type="EMBL" id="QEC65141.1"/>
    </source>
</evidence>
<evidence type="ECO:0000259" key="7">
    <source>
        <dbReference type="PROSITE" id="PS50249"/>
    </source>
</evidence>
<dbReference type="EMBL" id="CP042436">
    <property type="protein sequence ID" value="QEC65141.1"/>
    <property type="molecule type" value="Genomic_DNA"/>
</dbReference>
<dbReference type="RefSeq" id="WP_147033972.1">
    <property type="nucleotide sequence ID" value="NZ_CP042436.1"/>
</dbReference>
<dbReference type="InterPro" id="IPR001405">
    <property type="entry name" value="UPF0758"/>
</dbReference>
<dbReference type="InterPro" id="IPR025657">
    <property type="entry name" value="RadC_JAB"/>
</dbReference>
<dbReference type="PROSITE" id="PS01302">
    <property type="entry name" value="UPF0758"/>
    <property type="match status" value="1"/>
</dbReference>
<dbReference type="PROSITE" id="PS50249">
    <property type="entry name" value="MPN"/>
    <property type="match status" value="1"/>
</dbReference>